<feature type="domain" description="EngB-type G" evidence="11">
    <location>
        <begin position="44"/>
        <end position="219"/>
    </location>
</feature>
<dbReference type="NCBIfam" id="TIGR03598">
    <property type="entry name" value="GTPase_YsxC"/>
    <property type="match status" value="1"/>
</dbReference>
<dbReference type="PROSITE" id="PS51706">
    <property type="entry name" value="G_ENGB"/>
    <property type="match status" value="1"/>
</dbReference>
<dbReference type="AlphaFoldDB" id="A0A378Q556"/>
<evidence type="ECO:0000313" key="13">
    <source>
        <dbReference type="Proteomes" id="UP000255193"/>
    </source>
</evidence>
<dbReference type="InterPro" id="IPR030393">
    <property type="entry name" value="G_ENGB_dom"/>
</dbReference>
<evidence type="ECO:0000256" key="1">
    <source>
        <dbReference type="ARBA" id="ARBA00001946"/>
    </source>
</evidence>
<dbReference type="PANTHER" id="PTHR11649">
    <property type="entry name" value="MSS1/TRME-RELATED GTP-BINDING PROTEIN"/>
    <property type="match status" value="1"/>
</dbReference>
<keyword evidence="5 10" id="KW-0547">Nucleotide-binding</keyword>
<evidence type="ECO:0000259" key="11">
    <source>
        <dbReference type="PROSITE" id="PS51706"/>
    </source>
</evidence>
<evidence type="ECO:0000256" key="5">
    <source>
        <dbReference type="ARBA" id="ARBA00022741"/>
    </source>
</evidence>
<evidence type="ECO:0000256" key="9">
    <source>
        <dbReference type="ARBA" id="ARBA00023306"/>
    </source>
</evidence>
<proteinExistence type="inferred from homology"/>
<keyword evidence="6" id="KW-0460">Magnesium</keyword>
<dbReference type="GO" id="GO:0005525">
    <property type="term" value="F:GTP binding"/>
    <property type="evidence" value="ECO:0007669"/>
    <property type="project" value="UniProtKB-UniRule"/>
</dbReference>
<dbReference type="Pfam" id="PF01926">
    <property type="entry name" value="MMR_HSR1"/>
    <property type="match status" value="1"/>
</dbReference>
<comment type="cofactor">
    <cofactor evidence="1">
        <name>Mg(2+)</name>
        <dbReference type="ChEBI" id="CHEBI:18420"/>
    </cofactor>
</comment>
<evidence type="ECO:0000256" key="10">
    <source>
        <dbReference type="HAMAP-Rule" id="MF_00321"/>
    </source>
</evidence>
<dbReference type="FunFam" id="3.40.50.300:FF:000098">
    <property type="entry name" value="Probable GTP-binding protein EngB"/>
    <property type="match status" value="1"/>
</dbReference>
<dbReference type="InterPro" id="IPR006073">
    <property type="entry name" value="GTP-bd"/>
</dbReference>
<evidence type="ECO:0000313" key="12">
    <source>
        <dbReference type="EMBL" id="STY95931.1"/>
    </source>
</evidence>
<keyword evidence="8 10" id="KW-0717">Septation</keyword>
<dbReference type="PANTHER" id="PTHR11649:SF13">
    <property type="entry name" value="ENGB-TYPE G DOMAIN-CONTAINING PROTEIN"/>
    <property type="match status" value="1"/>
</dbReference>
<protein>
    <recommendedName>
        <fullName evidence="10">Probable GTP-binding protein EngB</fullName>
    </recommendedName>
</protein>
<keyword evidence="7 10" id="KW-0342">GTP-binding</keyword>
<keyword evidence="4" id="KW-0479">Metal-binding</keyword>
<dbReference type="Proteomes" id="UP000255193">
    <property type="component" value="Unassembled WGS sequence"/>
</dbReference>
<dbReference type="GO" id="GO:0000917">
    <property type="term" value="P:division septum assembly"/>
    <property type="evidence" value="ECO:0007669"/>
    <property type="project" value="UniProtKB-KW"/>
</dbReference>
<dbReference type="GO" id="GO:0046872">
    <property type="term" value="F:metal ion binding"/>
    <property type="evidence" value="ECO:0007669"/>
    <property type="project" value="UniProtKB-KW"/>
</dbReference>
<dbReference type="Gene3D" id="3.40.50.300">
    <property type="entry name" value="P-loop containing nucleotide triphosphate hydrolases"/>
    <property type="match status" value="1"/>
</dbReference>
<dbReference type="InterPro" id="IPR019987">
    <property type="entry name" value="GTP-bd_ribosome_bio_YsxC"/>
</dbReference>
<accession>A0A378Q556</accession>
<sequence>MTDAQFSPLSDTTNADAQAATRRWLQQCQFLLSAPTFKLCPPDTGREVAFAGRSNAGKSSCINAITNQRQLARASKTPGRTQMINFFHMGEREQRLVDLPGYGYAAVPESLKKDWQTELERYLVSRQSLIGLVLLNDIRHPLTHFDRQMLHWAHDGNLPVHVLLTKADKLPFGASKNTLLQVKRELDKLRLASSVQLFSAHKKQGIDALAAVLANWLDFSPVGESVQDHVRD</sequence>
<comment type="similarity">
    <text evidence="2 10">Belongs to the TRAFAC class TrmE-Era-EngA-EngB-Septin-like GTPase superfamily. EngB GTPase family.</text>
</comment>
<dbReference type="CDD" id="cd01876">
    <property type="entry name" value="YihA_EngB"/>
    <property type="match status" value="1"/>
</dbReference>
<evidence type="ECO:0000256" key="2">
    <source>
        <dbReference type="ARBA" id="ARBA00009638"/>
    </source>
</evidence>
<comment type="function">
    <text evidence="10">Necessary for normal cell division and for the maintenance of normal septation.</text>
</comment>
<dbReference type="HAMAP" id="MF_00321">
    <property type="entry name" value="GTPase_EngB"/>
    <property type="match status" value="1"/>
</dbReference>
<organism evidence="12 13">
    <name type="scientific">Faucicola atlantae</name>
    <dbReference type="NCBI Taxonomy" id="34059"/>
    <lineage>
        <taxon>Bacteria</taxon>
        <taxon>Pseudomonadati</taxon>
        <taxon>Pseudomonadota</taxon>
        <taxon>Gammaproteobacteria</taxon>
        <taxon>Moraxellales</taxon>
        <taxon>Moraxellaceae</taxon>
        <taxon>Faucicola</taxon>
    </lineage>
</organism>
<gene>
    <name evidence="10 12" type="primary">engB</name>
    <name evidence="12" type="ORF">NCTC11091_01740</name>
</gene>
<name>A0A378Q556_9GAMM</name>
<keyword evidence="9 10" id="KW-0131">Cell cycle</keyword>
<keyword evidence="3 10" id="KW-0132">Cell division</keyword>
<dbReference type="SUPFAM" id="SSF52540">
    <property type="entry name" value="P-loop containing nucleoside triphosphate hydrolases"/>
    <property type="match status" value="1"/>
</dbReference>
<dbReference type="GO" id="GO:0005829">
    <property type="term" value="C:cytosol"/>
    <property type="evidence" value="ECO:0007669"/>
    <property type="project" value="TreeGrafter"/>
</dbReference>
<dbReference type="RefSeq" id="WP_079352184.1">
    <property type="nucleotide sequence ID" value="NZ_CP171125.1"/>
</dbReference>
<evidence type="ECO:0000256" key="6">
    <source>
        <dbReference type="ARBA" id="ARBA00022842"/>
    </source>
</evidence>
<evidence type="ECO:0000256" key="8">
    <source>
        <dbReference type="ARBA" id="ARBA00023210"/>
    </source>
</evidence>
<dbReference type="InterPro" id="IPR027417">
    <property type="entry name" value="P-loop_NTPase"/>
</dbReference>
<reference evidence="12 13" key="1">
    <citation type="submission" date="2018-06" db="EMBL/GenBank/DDBJ databases">
        <authorList>
            <consortium name="Pathogen Informatics"/>
            <person name="Doyle S."/>
        </authorList>
    </citation>
    <scope>NUCLEOTIDE SEQUENCE [LARGE SCALE GENOMIC DNA]</scope>
    <source>
        <strain evidence="12 13">NCTC11091</strain>
    </source>
</reference>
<evidence type="ECO:0000256" key="4">
    <source>
        <dbReference type="ARBA" id="ARBA00022723"/>
    </source>
</evidence>
<evidence type="ECO:0000256" key="3">
    <source>
        <dbReference type="ARBA" id="ARBA00022618"/>
    </source>
</evidence>
<dbReference type="EMBL" id="UGQA01000001">
    <property type="protein sequence ID" value="STY95931.1"/>
    <property type="molecule type" value="Genomic_DNA"/>
</dbReference>
<evidence type="ECO:0000256" key="7">
    <source>
        <dbReference type="ARBA" id="ARBA00023134"/>
    </source>
</evidence>